<dbReference type="RefSeq" id="WP_064554711.1">
    <property type="nucleotide sequence ID" value="NZ_LXEO01000021.1"/>
</dbReference>
<dbReference type="AlphaFoldDB" id="A0A1B7HQR8"/>
<gene>
    <name evidence="1" type="ORF">M979_1921</name>
</gene>
<dbReference type="Proteomes" id="UP000078286">
    <property type="component" value="Unassembled WGS sequence"/>
</dbReference>
<name>A0A1B7HQR8_9ENTR</name>
<protein>
    <submittedName>
        <fullName evidence="1">Uncharacterized protein</fullName>
    </submittedName>
</protein>
<evidence type="ECO:0000313" key="1">
    <source>
        <dbReference type="EMBL" id="OAT17932.1"/>
    </source>
</evidence>
<keyword evidence="2" id="KW-1185">Reference proteome</keyword>
<evidence type="ECO:0000313" key="2">
    <source>
        <dbReference type="Proteomes" id="UP000078286"/>
    </source>
</evidence>
<dbReference type="PATRIC" id="fig|1354255.3.peg.1984"/>
<accession>A0A1B7HQR8</accession>
<proteinExistence type="predicted"/>
<dbReference type="EMBL" id="LXEO01000021">
    <property type="protein sequence ID" value="OAT17932.1"/>
    <property type="molecule type" value="Genomic_DNA"/>
</dbReference>
<reference evidence="1 2" key="1">
    <citation type="submission" date="2016-04" db="EMBL/GenBank/DDBJ databases">
        <title>ATOL: Assembling a taxonomically balanced genome-scale reconstruction of the evolutionary history of the Enterobacteriaceae.</title>
        <authorList>
            <person name="Plunkett G.III."/>
            <person name="Neeno-Eckwall E.C."/>
            <person name="Glasner J.D."/>
            <person name="Perna N.T."/>
        </authorList>
    </citation>
    <scope>NUCLEOTIDE SEQUENCE [LARGE SCALE GENOMIC DNA]</scope>
    <source>
        <strain evidence="1 2">ATCC 51607</strain>
    </source>
</reference>
<sequence length="165" mass="18850">MAFTVGENYAFRDIQKRYKSLKPGEKGLSQGGFLNPSRGNSSTSIRAIFARREVNGPLDNLLFISGDNAYRNYFNRLGKVQKEWSPFLYFKEKNGEWSYMGHSKVDRLLEPGSEELTLLLDEMGCTLEKVGEADGKPLWQLSAFGWQGFNRPRKLEFIAVLQQDV</sequence>
<comment type="caution">
    <text evidence="1">The sequence shown here is derived from an EMBL/GenBank/DDBJ whole genome shotgun (WGS) entry which is preliminary data.</text>
</comment>
<organism evidence="1 2">
    <name type="scientific">Buttiauxella noackiae ATCC 51607</name>
    <dbReference type="NCBI Taxonomy" id="1354255"/>
    <lineage>
        <taxon>Bacteria</taxon>
        <taxon>Pseudomonadati</taxon>
        <taxon>Pseudomonadota</taxon>
        <taxon>Gammaproteobacteria</taxon>
        <taxon>Enterobacterales</taxon>
        <taxon>Enterobacteriaceae</taxon>
        <taxon>Buttiauxella</taxon>
    </lineage>
</organism>